<evidence type="ECO:0000313" key="2">
    <source>
        <dbReference type="Proteomes" id="UP000231456"/>
    </source>
</evidence>
<name>A0A2M8FAG4_9BACT</name>
<reference evidence="2" key="1">
    <citation type="submission" date="2017-09" db="EMBL/GenBank/DDBJ databases">
        <title>Depth-based differentiation of microbial function through sediment-hosted aquifers and enrichment of novel symbionts in the deep terrestrial subsurface.</title>
        <authorList>
            <person name="Probst A.J."/>
            <person name="Ladd B."/>
            <person name="Jarett J.K."/>
            <person name="Geller-Mcgrath D.E."/>
            <person name="Sieber C.M.K."/>
            <person name="Emerson J.B."/>
            <person name="Anantharaman K."/>
            <person name="Thomas B.C."/>
            <person name="Malmstrom R."/>
            <person name="Stieglmeier M."/>
            <person name="Klingl A."/>
            <person name="Woyke T."/>
            <person name="Ryan C.M."/>
            <person name="Banfield J.F."/>
        </authorList>
    </citation>
    <scope>NUCLEOTIDE SEQUENCE [LARGE SCALE GENOMIC DNA]</scope>
</reference>
<accession>A0A2M8FAG4</accession>
<evidence type="ECO:0000313" key="1">
    <source>
        <dbReference type="EMBL" id="PJC52722.1"/>
    </source>
</evidence>
<dbReference type="AlphaFoldDB" id="A0A2M8FAG4"/>
<gene>
    <name evidence="1" type="ORF">CO030_01380</name>
</gene>
<organism evidence="1 2">
    <name type="scientific">Candidatus Magasanikbacteria bacterium CG_4_9_14_0_2_um_filter_42_11</name>
    <dbReference type="NCBI Taxonomy" id="1974643"/>
    <lineage>
        <taxon>Bacteria</taxon>
        <taxon>Candidatus Magasanikiibacteriota</taxon>
    </lineage>
</organism>
<protein>
    <submittedName>
        <fullName evidence="1">Uncharacterized protein</fullName>
    </submittedName>
</protein>
<dbReference type="Proteomes" id="UP000231456">
    <property type="component" value="Unassembled WGS sequence"/>
</dbReference>
<dbReference type="EMBL" id="PFRH01000049">
    <property type="protein sequence ID" value="PJC52722.1"/>
    <property type="molecule type" value="Genomic_DNA"/>
</dbReference>
<comment type="caution">
    <text evidence="1">The sequence shown here is derived from an EMBL/GenBank/DDBJ whole genome shotgun (WGS) entry which is preliminary data.</text>
</comment>
<proteinExistence type="predicted"/>
<sequence>MDRYSGIDIHEAQNFSFGDREEEEVVPEQDVSFFELLQKLGYSSVLDIPKIEYDEHERSDIRILRDAAEREGSFFDTVYLTELLAESLSYWEVGTKRSLLRAEWRNIQKAGLVSGDLQADILSDDEVETIFSSYRDEAPEYFQWQERSDLASDVRKRSPELDDFYDVSSEQLAYLPQVQADRHRQEFPIV</sequence>